<keyword evidence="9 15" id="KW-0808">Transferase</keyword>
<dbReference type="InterPro" id="IPR015813">
    <property type="entry name" value="Pyrv/PenolPyrv_kinase-like_dom"/>
</dbReference>
<dbReference type="SUPFAM" id="SSF55781">
    <property type="entry name" value="GAF domain-like"/>
    <property type="match status" value="1"/>
</dbReference>
<evidence type="ECO:0000259" key="14">
    <source>
        <dbReference type="SMART" id="SM00065"/>
    </source>
</evidence>
<comment type="cofactor">
    <cofactor evidence="2">
        <name>Mg(2+)</name>
        <dbReference type="ChEBI" id="CHEBI:18420"/>
    </cofactor>
</comment>
<dbReference type="InterPro" id="IPR023151">
    <property type="entry name" value="PEP_util_CS"/>
</dbReference>
<dbReference type="InterPro" id="IPR006318">
    <property type="entry name" value="PTS_EI-like"/>
</dbReference>
<dbReference type="InterPro" id="IPR050499">
    <property type="entry name" value="PEP-utilizing_PTS_enzyme"/>
</dbReference>
<dbReference type="InterPro" id="IPR029016">
    <property type="entry name" value="GAF-like_dom_sf"/>
</dbReference>
<dbReference type="OrthoDB" id="9765468at2"/>
<dbReference type="PANTHER" id="PTHR46244">
    <property type="entry name" value="PHOSPHOENOLPYRUVATE-PROTEIN PHOSPHOTRANSFERASE"/>
    <property type="match status" value="1"/>
</dbReference>
<dbReference type="GO" id="GO:0046872">
    <property type="term" value="F:metal ion binding"/>
    <property type="evidence" value="ECO:0007669"/>
    <property type="project" value="UniProtKB-KW"/>
</dbReference>
<dbReference type="InterPro" id="IPR036618">
    <property type="entry name" value="PtsI_HPr-bd_sf"/>
</dbReference>
<evidence type="ECO:0000256" key="5">
    <source>
        <dbReference type="ARBA" id="ARBA00012232"/>
    </source>
</evidence>
<dbReference type="PRINTS" id="PR01736">
    <property type="entry name" value="PHPHTRNFRASE"/>
</dbReference>
<evidence type="ECO:0000256" key="7">
    <source>
        <dbReference type="ARBA" id="ARBA00022490"/>
    </source>
</evidence>
<comment type="similarity">
    <text evidence="4">Belongs to the PEP-utilizing enzyme family.</text>
</comment>
<dbReference type="SMART" id="SM00065">
    <property type="entry name" value="GAF"/>
    <property type="match status" value="1"/>
</dbReference>
<keyword evidence="13" id="KW-0460">Magnesium</keyword>
<keyword evidence="8" id="KW-0762">Sugar transport</keyword>
<evidence type="ECO:0000256" key="6">
    <source>
        <dbReference type="ARBA" id="ARBA00022448"/>
    </source>
</evidence>
<dbReference type="AlphaFoldDB" id="A0A2V1H568"/>
<dbReference type="SUPFAM" id="SSF52009">
    <property type="entry name" value="Phosphohistidine domain"/>
    <property type="match status" value="1"/>
</dbReference>
<evidence type="ECO:0000313" key="16">
    <source>
        <dbReference type="Proteomes" id="UP000244906"/>
    </source>
</evidence>
<evidence type="ECO:0000256" key="3">
    <source>
        <dbReference type="ARBA" id="ARBA00004496"/>
    </source>
</evidence>
<evidence type="ECO:0000256" key="12">
    <source>
        <dbReference type="ARBA" id="ARBA00022777"/>
    </source>
</evidence>
<sequence length="762" mass="84213">MLQHIRQIVQEVNRQRDTTQVLNLIVERLQQIMETDVCSIYITDPQSGRHILKASRGLKQQAVGRISLDSCEGLVGLVAQKAEPVNLDDASQHACFRYFPETGEEAYSAFLGVPISFQRRNLGVLVVQQGEERRFDEEDEALLVTVSAQLSAVLGNAEASGLLSGGAKQGALSRGYKGRVVSPGLAIGRALVVYPPADLDSVPEKGCENPAEEILAFRDAVNAVQDDIRQMSRQLEGSVPKAELVLFDAYITLLSDPGLNGEIEQTIRKGNWAQGALKIVVLRHASVFETMEDDYLRERAVDLLDLGRRVLSKLQVSQEAASRVQREYPKNTILVGDEVTAAMLARVPVEKLCGVVSVKGSSNSHTAILARSLGIPVLMGMEELPFHHLDGQKLALDAYRGKVYPNPPSRMLDEYRRMLDQDKALSESLNQRLQKPALSPDGRLTKILINTGLASEQNSTPSQAADGVGLYRTELPFMMRNRFPSENEQQLIYRQLLEGFSGRPVIMRTLDIGGDKNLPYFPIVEDNPFLGWRGVRVTLDHPEIFLGQLRAMIKANQNSKNLMIMFPMITHLQELKDCLKLFEQAWSEVSAENTTSEKPELEKPKVGMMIEVPAAVYQIHQMAALVDFVSVGSNDLSQYLMAVDRNNSRVSNLCDHLTPSLLMAMKQIVDGAHAAGATASVCGEMAGDPYSALLLSGMGYDSLSMNAVQMARVKWALQTIPYQQLQSAVDPATLATDANQVRQQIRQLLIDNDLKELVIDKD</sequence>
<dbReference type="SUPFAM" id="SSF51621">
    <property type="entry name" value="Phosphoenolpyruvate/pyruvate domain"/>
    <property type="match status" value="1"/>
</dbReference>
<keyword evidence="15" id="KW-0670">Pyruvate</keyword>
<gene>
    <name evidence="15" type="ORF">DC094_05170</name>
</gene>
<dbReference type="GO" id="GO:0005737">
    <property type="term" value="C:cytoplasm"/>
    <property type="evidence" value="ECO:0007669"/>
    <property type="project" value="UniProtKB-SubCell"/>
</dbReference>
<feature type="domain" description="GAF" evidence="14">
    <location>
        <begin position="17"/>
        <end position="164"/>
    </location>
</feature>
<dbReference type="PROSITE" id="PS00742">
    <property type="entry name" value="PEP_ENZYMES_2"/>
    <property type="match status" value="1"/>
</dbReference>
<dbReference type="InterPro" id="IPR000121">
    <property type="entry name" value="PEP_util_C"/>
</dbReference>
<dbReference type="Gene3D" id="3.20.20.60">
    <property type="entry name" value="Phosphoenolpyruvate-binding domains"/>
    <property type="match status" value="1"/>
</dbReference>
<dbReference type="Pfam" id="PF05524">
    <property type="entry name" value="PEP-utilisers_N"/>
    <property type="match status" value="1"/>
</dbReference>
<dbReference type="NCBIfam" id="NF008283">
    <property type="entry name" value="PRK11061.1"/>
    <property type="match status" value="1"/>
</dbReference>
<evidence type="ECO:0000256" key="1">
    <source>
        <dbReference type="ARBA" id="ARBA00000683"/>
    </source>
</evidence>
<dbReference type="InterPro" id="IPR003018">
    <property type="entry name" value="GAF"/>
</dbReference>
<dbReference type="Gene3D" id="3.30.450.40">
    <property type="match status" value="1"/>
</dbReference>
<dbReference type="RefSeq" id="WP_116685984.1">
    <property type="nucleotide sequence ID" value="NZ_CAWNYD010000001.1"/>
</dbReference>
<keyword evidence="11" id="KW-0479">Metal-binding</keyword>
<dbReference type="GO" id="GO:0008965">
    <property type="term" value="F:phosphoenolpyruvate-protein phosphotransferase activity"/>
    <property type="evidence" value="ECO:0007669"/>
    <property type="project" value="UniProtKB-EC"/>
</dbReference>
<evidence type="ECO:0000313" key="15">
    <source>
        <dbReference type="EMBL" id="PVZ72398.1"/>
    </source>
</evidence>
<keyword evidence="6" id="KW-0813">Transport</keyword>
<name>A0A2V1H568_9GAMM</name>
<proteinExistence type="inferred from homology"/>
<keyword evidence="12" id="KW-0418">Kinase</keyword>
<dbReference type="GO" id="GO:0016301">
    <property type="term" value="F:kinase activity"/>
    <property type="evidence" value="ECO:0007669"/>
    <property type="project" value="UniProtKB-KW"/>
</dbReference>
<keyword evidence="7" id="KW-0963">Cytoplasm</keyword>
<keyword evidence="10" id="KW-0598">Phosphotransferase system</keyword>
<dbReference type="EMBL" id="QDDL01000001">
    <property type="protein sequence ID" value="PVZ72398.1"/>
    <property type="molecule type" value="Genomic_DNA"/>
</dbReference>
<evidence type="ECO:0000256" key="9">
    <source>
        <dbReference type="ARBA" id="ARBA00022679"/>
    </source>
</evidence>
<dbReference type="PANTHER" id="PTHR46244:SF1">
    <property type="entry name" value="PHOSPHOENOLPYRUVATE-DEPENDENT PHOSPHOTRANSFERASE SYSTEM"/>
    <property type="match status" value="1"/>
</dbReference>
<organism evidence="15 16">
    <name type="scientific">Pelagibaculum spongiae</name>
    <dbReference type="NCBI Taxonomy" id="2080658"/>
    <lineage>
        <taxon>Bacteria</taxon>
        <taxon>Pseudomonadati</taxon>
        <taxon>Pseudomonadota</taxon>
        <taxon>Gammaproteobacteria</taxon>
        <taxon>Oceanospirillales</taxon>
        <taxon>Pelagibaculum</taxon>
    </lineage>
</organism>
<dbReference type="Gene3D" id="3.50.30.10">
    <property type="entry name" value="Phosphohistidine domain"/>
    <property type="match status" value="1"/>
</dbReference>
<evidence type="ECO:0000256" key="8">
    <source>
        <dbReference type="ARBA" id="ARBA00022597"/>
    </source>
</evidence>
<evidence type="ECO:0000256" key="4">
    <source>
        <dbReference type="ARBA" id="ARBA00007837"/>
    </source>
</evidence>
<comment type="caution">
    <text evidence="15">The sequence shown here is derived from an EMBL/GenBank/DDBJ whole genome shotgun (WGS) entry which is preliminary data.</text>
</comment>
<dbReference type="Pfam" id="PF01590">
    <property type="entry name" value="GAF"/>
    <property type="match status" value="1"/>
</dbReference>
<evidence type="ECO:0000256" key="10">
    <source>
        <dbReference type="ARBA" id="ARBA00022683"/>
    </source>
</evidence>
<evidence type="ECO:0000256" key="13">
    <source>
        <dbReference type="ARBA" id="ARBA00022842"/>
    </source>
</evidence>
<dbReference type="Pfam" id="PF00391">
    <property type="entry name" value="PEP-utilizers"/>
    <property type="match status" value="1"/>
</dbReference>
<dbReference type="Proteomes" id="UP000244906">
    <property type="component" value="Unassembled WGS sequence"/>
</dbReference>
<dbReference type="InterPro" id="IPR036637">
    <property type="entry name" value="Phosphohistidine_dom_sf"/>
</dbReference>
<dbReference type="InterPro" id="IPR040442">
    <property type="entry name" value="Pyrv_kinase-like_dom_sf"/>
</dbReference>
<comment type="subcellular location">
    <subcellularLocation>
        <location evidence="3">Cytoplasm</location>
    </subcellularLocation>
</comment>
<protein>
    <recommendedName>
        <fullName evidence="5">phosphoenolpyruvate--protein phosphotransferase</fullName>
        <ecNumber evidence="5">2.7.3.9</ecNumber>
    </recommendedName>
</protein>
<keyword evidence="16" id="KW-1185">Reference proteome</keyword>
<dbReference type="NCBIfam" id="TIGR01417">
    <property type="entry name" value="PTS_I_fam"/>
    <property type="match status" value="1"/>
</dbReference>
<dbReference type="InterPro" id="IPR008731">
    <property type="entry name" value="PTS_EIN"/>
</dbReference>
<reference evidence="15 16" key="1">
    <citation type="submission" date="2018-04" db="EMBL/GenBank/DDBJ databases">
        <title>Thalassorhabdus spongiae gen. nov., sp. nov., isolated from a marine sponge in South-West Iceland.</title>
        <authorList>
            <person name="Knobloch S."/>
            <person name="Daussin A."/>
            <person name="Johannsson R."/>
            <person name="Marteinsson V.T."/>
        </authorList>
    </citation>
    <scope>NUCLEOTIDE SEQUENCE [LARGE SCALE GENOMIC DNA]</scope>
    <source>
        <strain evidence="15 16">Hp12</strain>
    </source>
</reference>
<dbReference type="Pfam" id="PF02896">
    <property type="entry name" value="PEP-utilizers_C"/>
    <property type="match status" value="1"/>
</dbReference>
<comment type="catalytic activity">
    <reaction evidence="1">
        <text>L-histidyl-[protein] + phosphoenolpyruvate = N(pros)-phospho-L-histidyl-[protein] + pyruvate</text>
        <dbReference type="Rhea" id="RHEA:23880"/>
        <dbReference type="Rhea" id="RHEA-COMP:9745"/>
        <dbReference type="Rhea" id="RHEA-COMP:9746"/>
        <dbReference type="ChEBI" id="CHEBI:15361"/>
        <dbReference type="ChEBI" id="CHEBI:29979"/>
        <dbReference type="ChEBI" id="CHEBI:58702"/>
        <dbReference type="ChEBI" id="CHEBI:64837"/>
        <dbReference type="EC" id="2.7.3.9"/>
    </reaction>
</comment>
<evidence type="ECO:0000256" key="11">
    <source>
        <dbReference type="ARBA" id="ARBA00022723"/>
    </source>
</evidence>
<evidence type="ECO:0000256" key="2">
    <source>
        <dbReference type="ARBA" id="ARBA00001946"/>
    </source>
</evidence>
<dbReference type="InterPro" id="IPR008279">
    <property type="entry name" value="PEP-util_enz_mobile_dom"/>
</dbReference>
<dbReference type="SUPFAM" id="SSF47831">
    <property type="entry name" value="Enzyme I of the PEP:sugar phosphotransferase system HPr-binding (sub)domain"/>
    <property type="match status" value="1"/>
</dbReference>
<dbReference type="GO" id="GO:0009401">
    <property type="term" value="P:phosphoenolpyruvate-dependent sugar phosphotransferase system"/>
    <property type="evidence" value="ECO:0007669"/>
    <property type="project" value="UniProtKB-KW"/>
</dbReference>
<dbReference type="Gene3D" id="1.10.274.10">
    <property type="entry name" value="PtsI, HPr-binding domain"/>
    <property type="match status" value="1"/>
</dbReference>
<accession>A0A2V1H568</accession>
<dbReference type="EC" id="2.7.3.9" evidence="5"/>